<protein>
    <submittedName>
        <fullName evidence="1">Uncharacterized protein</fullName>
    </submittedName>
</protein>
<evidence type="ECO:0000313" key="1">
    <source>
        <dbReference type="EMBL" id="MEP0816528.1"/>
    </source>
</evidence>
<evidence type="ECO:0000313" key="2">
    <source>
        <dbReference type="Proteomes" id="UP001464891"/>
    </source>
</evidence>
<name>A0ABV0J421_9CYAN</name>
<comment type="caution">
    <text evidence="1">The sequence shown here is derived from an EMBL/GenBank/DDBJ whole genome shotgun (WGS) entry which is preliminary data.</text>
</comment>
<keyword evidence="2" id="KW-1185">Reference proteome</keyword>
<accession>A0ABV0J421</accession>
<organism evidence="1 2">
    <name type="scientific">Trichocoleus desertorum GB2-A4</name>
    <dbReference type="NCBI Taxonomy" id="2933944"/>
    <lineage>
        <taxon>Bacteria</taxon>
        <taxon>Bacillati</taxon>
        <taxon>Cyanobacteriota</taxon>
        <taxon>Cyanophyceae</taxon>
        <taxon>Leptolyngbyales</taxon>
        <taxon>Trichocoleusaceae</taxon>
        <taxon>Trichocoleus</taxon>
    </lineage>
</organism>
<gene>
    <name evidence="1" type="ORF">NC998_05410</name>
</gene>
<proteinExistence type="predicted"/>
<dbReference type="EMBL" id="JAMPKM010000002">
    <property type="protein sequence ID" value="MEP0816528.1"/>
    <property type="molecule type" value="Genomic_DNA"/>
</dbReference>
<dbReference type="Proteomes" id="UP001464891">
    <property type="component" value="Unassembled WGS sequence"/>
</dbReference>
<reference evidence="1 2" key="1">
    <citation type="submission" date="2022-04" db="EMBL/GenBank/DDBJ databases">
        <title>Positive selection, recombination, and allopatry shape intraspecific diversity of widespread and dominant cyanobacteria.</title>
        <authorList>
            <person name="Wei J."/>
            <person name="Shu W."/>
            <person name="Hu C."/>
        </authorList>
    </citation>
    <scope>NUCLEOTIDE SEQUENCE [LARGE SCALE GENOMIC DNA]</scope>
    <source>
        <strain evidence="1 2">GB2-A4</strain>
    </source>
</reference>
<sequence>MFSESPSVKKLYERLSHKIKVVSQNIDDKVQSAIADRVSAPSDNLNAPTYLDEMLILQTLKTIESKAKDQIEQSDNSWS</sequence>
<dbReference type="RefSeq" id="WP_190433940.1">
    <property type="nucleotide sequence ID" value="NZ_JAMPKM010000002.1"/>
</dbReference>